<reference evidence="1 2" key="1">
    <citation type="submission" date="2020-04" db="EMBL/GenBank/DDBJ databases">
        <authorList>
            <person name="Yin C."/>
        </authorList>
    </citation>
    <scope>NUCLEOTIDE SEQUENCE [LARGE SCALE GENOMIC DNA]</scope>
    <source>
        <strain evidence="1 2">Ak56</strain>
    </source>
</reference>
<proteinExistence type="predicted"/>
<comment type="caution">
    <text evidence="1">The sequence shown here is derived from an EMBL/GenBank/DDBJ whole genome shotgun (WGS) entry which is preliminary data.</text>
</comment>
<evidence type="ECO:0000313" key="2">
    <source>
        <dbReference type="Proteomes" id="UP000552864"/>
    </source>
</evidence>
<sequence length="237" mass="26263">MKHPYLVLAFLIFCCGHVYSQKVEILKKSDTFQRKKKSREVVYWSNPADTSGLEYVATISSRTVAMESKALSRLWALAVSRGMKSGANTFMFHSYTDTDSTKPELTLDFFFADDSALQRNTDREEKNVVYIFGNKGKAIPLNINGEEVKIPADSFLRYEVPFGTELKLSKGGTFGGSTGSIRAEVGKPALYYAVSGFGLGGMVPPPGSVGLSFNTGRITPMDPHFARMLMDIQKQRK</sequence>
<keyword evidence="2" id="KW-1185">Reference proteome</keyword>
<organism evidence="1 2">
    <name type="scientific">Chitinophaga eiseniae</name>
    <dbReference type="NCBI Taxonomy" id="634771"/>
    <lineage>
        <taxon>Bacteria</taxon>
        <taxon>Pseudomonadati</taxon>
        <taxon>Bacteroidota</taxon>
        <taxon>Chitinophagia</taxon>
        <taxon>Chitinophagales</taxon>
        <taxon>Chitinophagaceae</taxon>
        <taxon>Chitinophaga</taxon>
    </lineage>
</organism>
<name>A0A847SY92_9BACT</name>
<dbReference type="Proteomes" id="UP000552864">
    <property type="component" value="Unassembled WGS sequence"/>
</dbReference>
<protein>
    <submittedName>
        <fullName evidence="1">Uncharacterized protein</fullName>
    </submittedName>
</protein>
<gene>
    <name evidence="1" type="ORF">HGH91_30145</name>
</gene>
<dbReference type="EMBL" id="JABAHZ010000014">
    <property type="protein sequence ID" value="NLR82912.1"/>
    <property type="molecule type" value="Genomic_DNA"/>
</dbReference>
<dbReference type="AlphaFoldDB" id="A0A847SY92"/>
<evidence type="ECO:0000313" key="1">
    <source>
        <dbReference type="EMBL" id="NLR82912.1"/>
    </source>
</evidence>
<dbReference type="RefSeq" id="WP_168742957.1">
    <property type="nucleotide sequence ID" value="NZ_JABAHZ010000014.1"/>
</dbReference>
<accession>A0A847SY92</accession>